<dbReference type="Proteomes" id="UP001589607">
    <property type="component" value="Unassembled WGS sequence"/>
</dbReference>
<feature type="domain" description="Glycoside hydrolase family 20 catalytic" evidence="4">
    <location>
        <begin position="161"/>
        <end position="484"/>
    </location>
</feature>
<dbReference type="InterPro" id="IPR015882">
    <property type="entry name" value="HEX_bac_N"/>
</dbReference>
<dbReference type="SUPFAM" id="SSF51445">
    <property type="entry name" value="(Trans)glycosidases"/>
    <property type="match status" value="1"/>
</dbReference>
<sequence>MKYLYLFLLISYTTCAQQINIDKLSLMPWPQNIRLHDGTFQITKDFNINITGNPNPRIYSYATRFLRRLDGRTGNFFTQSYTTSSNQKPNAQLQINCLQQGKIDISQDESYQLKITPKNITIDATSDLGAMHALETLLQLLTVQDGQFVFPALTINDAPQFTWRGLMIDVARHFQPIEVITRNIDAMAALKLNIFHWHLTDDQGWRVEIKSLPQLTKQASDGLFYTQEDIKYIVNYAAERGIMVIPEIDVPGHATAILTAIPEIGSFYNKDKTIKTYTLERNAGIFDPTLDPTNPKTYIILQQIFDEVCALFPFNYFHIGGDENEGKDWDANPKIAAFKKEHQLKTNHDLQTYFNMKLLKILQTNNKEVMGWEEIMTPNMSKNAIIHSWRGVNEGLHAGESLINAAKSGYKTVLSNGFYIDLALGIDEHYNVMLIDEKANLTTEEKSRILGGEATMWGELVTPATIDSRIWPRTAAIAERLWSNSTITDVDFMRKRIVNVSFRLEELGVQHIKNKSVLLRNIANNQDIHALDVLSKVCEPLKIYTRNKEGTEYQSYSPFTLFADACTPDAEDAFIFEKRTTNYIKNKSPENTQALIYYFDLWIQNHEELKLLSTNAPLIQPLLPVSQNLSDIANEFKRILTQQQKINKEQLTKLLAKCESKNHADIELAVSPSLKKLLGSL</sequence>
<keyword evidence="2" id="KW-0378">Hydrolase</keyword>
<evidence type="ECO:0000256" key="1">
    <source>
        <dbReference type="ARBA" id="ARBA00006285"/>
    </source>
</evidence>
<dbReference type="RefSeq" id="WP_236455877.1">
    <property type="nucleotide sequence ID" value="NZ_CBCSGE010000002.1"/>
</dbReference>
<dbReference type="Gene3D" id="3.30.379.10">
    <property type="entry name" value="Chitobiase/beta-hexosaminidase domain 2-like"/>
    <property type="match status" value="1"/>
</dbReference>
<dbReference type="Pfam" id="PF02838">
    <property type="entry name" value="Glyco_hydro_20b"/>
    <property type="match status" value="1"/>
</dbReference>
<dbReference type="Pfam" id="PF00728">
    <property type="entry name" value="Glyco_hydro_20"/>
    <property type="match status" value="1"/>
</dbReference>
<dbReference type="InterPro" id="IPR025705">
    <property type="entry name" value="Beta_hexosaminidase_sua/sub"/>
</dbReference>
<reference evidence="6 7" key="1">
    <citation type="submission" date="2024-09" db="EMBL/GenBank/DDBJ databases">
        <authorList>
            <person name="Sun Q."/>
            <person name="Mori K."/>
        </authorList>
    </citation>
    <scope>NUCLEOTIDE SEQUENCE [LARGE SCALE GENOMIC DNA]</scope>
    <source>
        <strain evidence="6 7">CECT 7955</strain>
    </source>
</reference>
<protein>
    <submittedName>
        <fullName evidence="6">Beta-N-acetylhexosaminidase</fullName>
    </submittedName>
</protein>
<proteinExistence type="inferred from homology"/>
<name>A0ABV5GMQ4_9FLAO</name>
<evidence type="ECO:0000259" key="5">
    <source>
        <dbReference type="Pfam" id="PF02838"/>
    </source>
</evidence>
<comment type="similarity">
    <text evidence="1">Belongs to the glycosyl hydrolase 20 family.</text>
</comment>
<organism evidence="6 7">
    <name type="scientific">Flavobacterium jumunjinense</name>
    <dbReference type="NCBI Taxonomy" id="998845"/>
    <lineage>
        <taxon>Bacteria</taxon>
        <taxon>Pseudomonadati</taxon>
        <taxon>Bacteroidota</taxon>
        <taxon>Flavobacteriia</taxon>
        <taxon>Flavobacteriales</taxon>
        <taxon>Flavobacteriaceae</taxon>
        <taxon>Flavobacterium</taxon>
    </lineage>
</organism>
<dbReference type="Gene3D" id="3.20.20.80">
    <property type="entry name" value="Glycosidases"/>
    <property type="match status" value="1"/>
</dbReference>
<feature type="domain" description="Beta-hexosaminidase bacterial type N-terminal" evidence="5">
    <location>
        <begin position="24"/>
        <end position="158"/>
    </location>
</feature>
<dbReference type="PANTHER" id="PTHR22600">
    <property type="entry name" value="BETA-HEXOSAMINIDASE"/>
    <property type="match status" value="1"/>
</dbReference>
<evidence type="ECO:0000256" key="3">
    <source>
        <dbReference type="ARBA" id="ARBA00023295"/>
    </source>
</evidence>
<evidence type="ECO:0000259" key="4">
    <source>
        <dbReference type="Pfam" id="PF00728"/>
    </source>
</evidence>
<evidence type="ECO:0000313" key="7">
    <source>
        <dbReference type="Proteomes" id="UP001589607"/>
    </source>
</evidence>
<dbReference type="InterPro" id="IPR029018">
    <property type="entry name" value="Hex-like_dom2"/>
</dbReference>
<dbReference type="SUPFAM" id="SSF55545">
    <property type="entry name" value="beta-N-acetylhexosaminidase-like domain"/>
    <property type="match status" value="1"/>
</dbReference>
<evidence type="ECO:0000256" key="2">
    <source>
        <dbReference type="ARBA" id="ARBA00022801"/>
    </source>
</evidence>
<keyword evidence="3" id="KW-0326">Glycosidase</keyword>
<dbReference type="InterPro" id="IPR015883">
    <property type="entry name" value="Glyco_hydro_20_cat"/>
</dbReference>
<evidence type="ECO:0000313" key="6">
    <source>
        <dbReference type="EMBL" id="MFB9096660.1"/>
    </source>
</evidence>
<gene>
    <name evidence="6" type="ORF">ACFFVF_09055</name>
</gene>
<dbReference type="InterPro" id="IPR017853">
    <property type="entry name" value="GH"/>
</dbReference>
<keyword evidence="7" id="KW-1185">Reference proteome</keyword>
<dbReference type="PRINTS" id="PR00738">
    <property type="entry name" value="GLHYDRLASE20"/>
</dbReference>
<dbReference type="EMBL" id="JBHMEY010000018">
    <property type="protein sequence ID" value="MFB9096660.1"/>
    <property type="molecule type" value="Genomic_DNA"/>
</dbReference>
<comment type="caution">
    <text evidence="6">The sequence shown here is derived from an EMBL/GenBank/DDBJ whole genome shotgun (WGS) entry which is preliminary data.</text>
</comment>
<accession>A0ABV5GMQ4</accession>
<dbReference type="PANTHER" id="PTHR22600:SF21">
    <property type="entry name" value="BETA-HEXOSAMINIDASE A"/>
    <property type="match status" value="1"/>
</dbReference>